<gene>
    <name evidence="2" type="ORF">ACFQRF_26960</name>
</gene>
<keyword evidence="1" id="KW-0812">Transmembrane</keyword>
<feature type="transmembrane region" description="Helical" evidence="1">
    <location>
        <begin position="24"/>
        <end position="42"/>
    </location>
</feature>
<feature type="transmembrane region" description="Helical" evidence="1">
    <location>
        <begin position="102"/>
        <end position="123"/>
    </location>
</feature>
<proteinExistence type="predicted"/>
<feature type="transmembrane region" description="Helical" evidence="1">
    <location>
        <begin position="76"/>
        <end position="95"/>
    </location>
</feature>
<dbReference type="EMBL" id="JBHTBH010000020">
    <property type="protein sequence ID" value="MFC7331388.1"/>
    <property type="molecule type" value="Genomic_DNA"/>
</dbReference>
<dbReference type="Proteomes" id="UP001596540">
    <property type="component" value="Unassembled WGS sequence"/>
</dbReference>
<comment type="caution">
    <text evidence="2">The sequence shown here is derived from an EMBL/GenBank/DDBJ whole genome shotgun (WGS) entry which is preliminary data.</text>
</comment>
<protein>
    <submittedName>
        <fullName evidence="2">Uncharacterized protein</fullName>
    </submittedName>
</protein>
<evidence type="ECO:0000313" key="2">
    <source>
        <dbReference type="EMBL" id="MFC7331388.1"/>
    </source>
</evidence>
<evidence type="ECO:0000256" key="1">
    <source>
        <dbReference type="SAM" id="Phobius"/>
    </source>
</evidence>
<keyword evidence="3" id="KW-1185">Reference proteome</keyword>
<keyword evidence="1" id="KW-0472">Membrane</keyword>
<evidence type="ECO:0000313" key="3">
    <source>
        <dbReference type="Proteomes" id="UP001596540"/>
    </source>
</evidence>
<organism evidence="2 3">
    <name type="scientific">Marinactinospora rubrisoli</name>
    <dbReference type="NCBI Taxonomy" id="2715399"/>
    <lineage>
        <taxon>Bacteria</taxon>
        <taxon>Bacillati</taxon>
        <taxon>Actinomycetota</taxon>
        <taxon>Actinomycetes</taxon>
        <taxon>Streptosporangiales</taxon>
        <taxon>Nocardiopsidaceae</taxon>
        <taxon>Marinactinospora</taxon>
    </lineage>
</organism>
<dbReference type="RefSeq" id="WP_379874201.1">
    <property type="nucleotide sequence ID" value="NZ_JBHTBH010000020.1"/>
</dbReference>
<name>A0ABW2KPS7_9ACTN</name>
<feature type="transmembrane region" description="Helical" evidence="1">
    <location>
        <begin position="129"/>
        <end position="148"/>
    </location>
</feature>
<sequence>MFGFFAICSFGAAYWLDKKLKMKFWGGMIPLVVGLAGSMLLYRSALSQTMVGWANSVVEPMANQFGSMIGEPLPMAAVYGVLCIGGAAVTVMDLLKDHRYNPLAITALIVTPVAAHGSAGGFLPAVIDAVHMFGAGIVATFVGGAIGGG</sequence>
<accession>A0ABW2KPS7</accession>
<keyword evidence="1" id="KW-1133">Transmembrane helix</keyword>
<reference evidence="3" key="1">
    <citation type="journal article" date="2019" name="Int. J. Syst. Evol. Microbiol.">
        <title>The Global Catalogue of Microorganisms (GCM) 10K type strain sequencing project: providing services to taxonomists for standard genome sequencing and annotation.</title>
        <authorList>
            <consortium name="The Broad Institute Genomics Platform"/>
            <consortium name="The Broad Institute Genome Sequencing Center for Infectious Disease"/>
            <person name="Wu L."/>
            <person name="Ma J."/>
        </authorList>
    </citation>
    <scope>NUCLEOTIDE SEQUENCE [LARGE SCALE GENOMIC DNA]</scope>
    <source>
        <strain evidence="3">CGMCC 4.7382</strain>
    </source>
</reference>